<name>A0A423VL41_9PEZI</name>
<reference evidence="3 4" key="1">
    <citation type="submission" date="2015-09" db="EMBL/GenBank/DDBJ databases">
        <title>Host preference determinants of Valsa canker pathogens revealed by comparative genomics.</title>
        <authorList>
            <person name="Yin Z."/>
            <person name="Huang L."/>
        </authorList>
    </citation>
    <scope>NUCLEOTIDE SEQUENCE [LARGE SCALE GENOMIC DNA]</scope>
    <source>
        <strain evidence="3 4">SXYLt</strain>
    </source>
</reference>
<evidence type="ECO:0000256" key="1">
    <source>
        <dbReference type="SAM" id="SignalP"/>
    </source>
</evidence>
<dbReference type="InterPro" id="IPR032477">
    <property type="entry name" value="Glyco_hydro_64"/>
</dbReference>
<gene>
    <name evidence="3" type="ORF">VPNG_09947</name>
</gene>
<accession>A0A423VL41</accession>
<dbReference type="EMBL" id="LKEB01000089">
    <property type="protein sequence ID" value="ROV91726.1"/>
    <property type="molecule type" value="Genomic_DNA"/>
</dbReference>
<keyword evidence="4" id="KW-1185">Reference proteome</keyword>
<evidence type="ECO:0000313" key="4">
    <source>
        <dbReference type="Proteomes" id="UP000285146"/>
    </source>
</evidence>
<dbReference type="AlphaFoldDB" id="A0A423VL41"/>
<dbReference type="InterPro" id="IPR037176">
    <property type="entry name" value="Osmotin/thaumatin-like_sf"/>
</dbReference>
<dbReference type="InParanoid" id="A0A423VL41"/>
<proteinExistence type="predicted"/>
<dbReference type="OrthoDB" id="10058186at2759"/>
<dbReference type="STRING" id="1230097.A0A423VL41"/>
<dbReference type="InterPro" id="IPR042517">
    <property type="entry name" value="Glyco_hydro_64_N_2"/>
</dbReference>
<feature type="domain" description="GH64" evidence="2">
    <location>
        <begin position="62"/>
        <end position="487"/>
    </location>
</feature>
<dbReference type="Gene3D" id="2.60.110.10">
    <property type="entry name" value="Thaumatin"/>
    <property type="match status" value="1"/>
</dbReference>
<dbReference type="Proteomes" id="UP000285146">
    <property type="component" value="Unassembled WGS sequence"/>
</dbReference>
<protein>
    <recommendedName>
        <fullName evidence="2">GH64 domain-containing protein</fullName>
    </recommendedName>
</protein>
<feature type="chain" id="PRO_5019534328" description="GH64 domain-containing protein" evidence="1">
    <location>
        <begin position="22"/>
        <end position="498"/>
    </location>
</feature>
<keyword evidence="1" id="KW-0732">Signal</keyword>
<dbReference type="PROSITE" id="PS52006">
    <property type="entry name" value="GH64"/>
    <property type="match status" value="1"/>
</dbReference>
<organism evidence="3 4">
    <name type="scientific">Cytospora leucostoma</name>
    <dbReference type="NCBI Taxonomy" id="1230097"/>
    <lineage>
        <taxon>Eukaryota</taxon>
        <taxon>Fungi</taxon>
        <taxon>Dikarya</taxon>
        <taxon>Ascomycota</taxon>
        <taxon>Pezizomycotina</taxon>
        <taxon>Sordariomycetes</taxon>
        <taxon>Sordariomycetidae</taxon>
        <taxon>Diaporthales</taxon>
        <taxon>Cytosporaceae</taxon>
        <taxon>Cytospora</taxon>
    </lineage>
</organism>
<comment type="caution">
    <text evidence="3">The sequence shown here is derived from an EMBL/GenBank/DDBJ whole genome shotgun (WGS) entry which is preliminary data.</text>
</comment>
<evidence type="ECO:0000259" key="2">
    <source>
        <dbReference type="PROSITE" id="PS52006"/>
    </source>
</evidence>
<dbReference type="Pfam" id="PF16483">
    <property type="entry name" value="Glyco_hydro_64"/>
    <property type="match status" value="1"/>
</dbReference>
<dbReference type="PANTHER" id="PTHR38165:SF1">
    <property type="entry name" value="GLUCANASE B"/>
    <property type="match status" value="1"/>
</dbReference>
<dbReference type="PANTHER" id="PTHR38165">
    <property type="match status" value="1"/>
</dbReference>
<sequence>MQSSWMSTVAIIAAFSLLYSARPFSFEAPYPTSNIRAKTPSPFGRYHEPRRGSYQLTEEEPDAQIQVTVQNKRINAIYTYVTGVDTTSGNYLMLHKEGEGDFRWAVKPPGNETNNADAYYFTVFDNKYEMRIQAKSNGSFYIPTYAASGRIYIADGTLRFGTNEGGSKAGFVTPSSSNIALPEYNRTWQFIEFSWRMGELWINISNKDLVSIPLGLAVTSKMAGSSTKTVPGLVSNATALVCEELRKQSSKDGYNWKDLCIWDLDGKLIRVISPDQFLSMHTTDPLNNYYDDYVEAVWGRYNKINLTIQTHDDHRQVTNVSEPDKGNGTTPETYVSCQVGNDQILNCYNPTSGRSCNFLKPTTKEIFGCSQDDGTFKVDVVPDYAEVLMRAEIIPHLCSGFQRSTLLRSGGDLQPYVNGTNTADDYYCGNDVQEQYCPKNITNYYAKFVHQYEGEGMGYAFAYDDTNPIAEGLTNGSRNAAGLIVDTDPASIFITVGL</sequence>
<dbReference type="Gene3D" id="3.30.920.50">
    <property type="entry name" value="Beta-1,3-glucanase, C-terminal domain"/>
    <property type="match status" value="1"/>
</dbReference>
<dbReference type="InterPro" id="IPR037398">
    <property type="entry name" value="Glyco_hydro_64_fam"/>
</dbReference>
<feature type="signal peptide" evidence="1">
    <location>
        <begin position="1"/>
        <end position="21"/>
    </location>
</feature>
<evidence type="ECO:0000313" key="3">
    <source>
        <dbReference type="EMBL" id="ROV91726.1"/>
    </source>
</evidence>